<keyword evidence="1" id="KW-0677">Repeat</keyword>
<dbReference type="OrthoDB" id="426293at2759"/>
<reference evidence="3" key="2">
    <citation type="journal article" date="2007" name="Science">
        <title>Draft genome sequence of the sexually transmitted pathogen Trichomonas vaginalis.</title>
        <authorList>
            <person name="Carlton J.M."/>
            <person name="Hirt R.P."/>
            <person name="Silva J.C."/>
            <person name="Delcher A.L."/>
            <person name="Schatz M."/>
            <person name="Zhao Q."/>
            <person name="Wortman J.R."/>
            <person name="Bidwell S.L."/>
            <person name="Alsmark U.C.M."/>
            <person name="Besteiro S."/>
            <person name="Sicheritz-Ponten T."/>
            <person name="Noel C.J."/>
            <person name="Dacks J.B."/>
            <person name="Foster P.G."/>
            <person name="Simillion C."/>
            <person name="Van de Peer Y."/>
            <person name="Miranda-Saavedra D."/>
            <person name="Barton G.J."/>
            <person name="Westrop G.D."/>
            <person name="Mueller S."/>
            <person name="Dessi D."/>
            <person name="Fiori P.L."/>
            <person name="Ren Q."/>
            <person name="Paulsen I."/>
            <person name="Zhang H."/>
            <person name="Bastida-Corcuera F.D."/>
            <person name="Simoes-Barbosa A."/>
            <person name="Brown M.T."/>
            <person name="Hayes R.D."/>
            <person name="Mukherjee M."/>
            <person name="Okumura C.Y."/>
            <person name="Schneider R."/>
            <person name="Smith A.J."/>
            <person name="Vanacova S."/>
            <person name="Villalvazo M."/>
            <person name="Haas B.J."/>
            <person name="Pertea M."/>
            <person name="Feldblyum T.V."/>
            <person name="Utterback T.R."/>
            <person name="Shu C.L."/>
            <person name="Osoegawa K."/>
            <person name="de Jong P.J."/>
            <person name="Hrdy I."/>
            <person name="Horvathova L."/>
            <person name="Zubacova Z."/>
            <person name="Dolezal P."/>
            <person name="Malik S.B."/>
            <person name="Logsdon J.M. Jr."/>
            <person name="Henze K."/>
            <person name="Gupta A."/>
            <person name="Wang C.C."/>
            <person name="Dunne R.L."/>
            <person name="Upcroft J.A."/>
            <person name="Upcroft P."/>
            <person name="White O."/>
            <person name="Salzberg S.L."/>
            <person name="Tang P."/>
            <person name="Chiu C.-H."/>
            <person name="Lee Y.-S."/>
            <person name="Embley T.M."/>
            <person name="Coombs G.H."/>
            <person name="Mottram J.C."/>
            <person name="Tachezy J."/>
            <person name="Fraser-Liggett C.M."/>
            <person name="Johnson P.J."/>
        </authorList>
    </citation>
    <scope>NUCLEOTIDE SEQUENCE [LARGE SCALE GENOMIC DNA]</scope>
    <source>
        <strain evidence="3">G3</strain>
    </source>
</reference>
<evidence type="ECO:0000256" key="1">
    <source>
        <dbReference type="ARBA" id="ARBA00022737"/>
    </source>
</evidence>
<dbReference type="InterPro" id="IPR002110">
    <property type="entry name" value="Ankyrin_rpt"/>
</dbReference>
<dbReference type="Pfam" id="PF12796">
    <property type="entry name" value="Ank_2"/>
    <property type="match status" value="1"/>
</dbReference>
<dbReference type="SUPFAM" id="SSF48403">
    <property type="entry name" value="Ankyrin repeat"/>
    <property type="match status" value="1"/>
</dbReference>
<evidence type="ECO:0000313" key="3">
    <source>
        <dbReference type="EMBL" id="EAY10801.1"/>
    </source>
</evidence>
<keyword evidence="2" id="KW-0040">ANK repeat</keyword>
<evidence type="ECO:0000313" key="4">
    <source>
        <dbReference type="Proteomes" id="UP000001542"/>
    </source>
</evidence>
<protein>
    <submittedName>
        <fullName evidence="3">Uncharacterized protein</fullName>
    </submittedName>
</protein>
<dbReference type="VEuPathDB" id="TrichDB:TVAG_122050"/>
<dbReference type="PANTHER" id="PTHR24188:SF29">
    <property type="entry name" value="GH09064P"/>
    <property type="match status" value="1"/>
</dbReference>
<name>A2E9B6_TRIV3</name>
<sequence length="56" mass="6350">MTPLMFASDHLDVVKYLISFGANKEAKDHQNWTPLMCASQEVILTLLNISYPLELV</sequence>
<accession>A2E9B6</accession>
<keyword evidence="4" id="KW-1185">Reference proteome</keyword>
<dbReference type="PANTHER" id="PTHR24188">
    <property type="entry name" value="ANKYRIN REPEAT PROTEIN"/>
    <property type="match status" value="1"/>
</dbReference>
<dbReference type="EMBL" id="DS113332">
    <property type="protein sequence ID" value="EAY10801.1"/>
    <property type="molecule type" value="Genomic_DNA"/>
</dbReference>
<proteinExistence type="predicted"/>
<dbReference type="Gene3D" id="1.25.40.20">
    <property type="entry name" value="Ankyrin repeat-containing domain"/>
    <property type="match status" value="1"/>
</dbReference>
<dbReference type="VEuPathDB" id="TrichDB:TVAGG3_0421140"/>
<dbReference type="AlphaFoldDB" id="A2E9B6"/>
<evidence type="ECO:0000256" key="2">
    <source>
        <dbReference type="ARBA" id="ARBA00023043"/>
    </source>
</evidence>
<reference evidence="3" key="1">
    <citation type="submission" date="2006-10" db="EMBL/GenBank/DDBJ databases">
        <authorList>
            <person name="Amadeo P."/>
            <person name="Zhao Q."/>
            <person name="Wortman J."/>
            <person name="Fraser-Liggett C."/>
            <person name="Carlton J."/>
        </authorList>
    </citation>
    <scope>NUCLEOTIDE SEQUENCE</scope>
    <source>
        <strain evidence="3">G3</strain>
    </source>
</reference>
<gene>
    <name evidence="3" type="ORF">TVAG_122050</name>
</gene>
<dbReference type="SMR" id="A2E9B6"/>
<organism evidence="3 4">
    <name type="scientific">Trichomonas vaginalis (strain ATCC PRA-98 / G3)</name>
    <dbReference type="NCBI Taxonomy" id="412133"/>
    <lineage>
        <taxon>Eukaryota</taxon>
        <taxon>Metamonada</taxon>
        <taxon>Parabasalia</taxon>
        <taxon>Trichomonadida</taxon>
        <taxon>Trichomonadidae</taxon>
        <taxon>Trichomonas</taxon>
    </lineage>
</organism>
<dbReference type="InParanoid" id="A2E9B6"/>
<dbReference type="InterPro" id="IPR036770">
    <property type="entry name" value="Ankyrin_rpt-contain_sf"/>
</dbReference>
<dbReference type="Proteomes" id="UP000001542">
    <property type="component" value="Unassembled WGS sequence"/>
</dbReference>